<evidence type="ECO:0000313" key="1">
    <source>
        <dbReference type="EMBL" id="KAE9969250.1"/>
    </source>
</evidence>
<evidence type="ECO:0000313" key="3">
    <source>
        <dbReference type="Proteomes" id="UP000433883"/>
    </source>
</evidence>
<dbReference type="EMBL" id="WNWR01000443">
    <property type="protein sequence ID" value="KAE9978380.1"/>
    <property type="molecule type" value="Genomic_DNA"/>
</dbReference>
<proteinExistence type="predicted"/>
<accession>A0A8H3YQ35</accession>
<keyword evidence="4" id="KW-1185">Reference proteome</keyword>
<evidence type="ECO:0000313" key="2">
    <source>
        <dbReference type="EMBL" id="KAE9978380.1"/>
    </source>
</evidence>
<protein>
    <submittedName>
        <fullName evidence="1">Uncharacterized protein</fullName>
    </submittedName>
</protein>
<dbReference type="AlphaFoldDB" id="A0A8H3YQ35"/>
<dbReference type="Proteomes" id="UP000490939">
    <property type="component" value="Unassembled WGS sequence"/>
</dbReference>
<comment type="caution">
    <text evidence="1">The sequence shown here is derived from an EMBL/GenBank/DDBJ whole genome shotgun (WGS) entry which is preliminary data.</text>
</comment>
<gene>
    <name evidence="1" type="ORF">BLS_005438</name>
    <name evidence="2" type="ORF">EG327_007416</name>
</gene>
<dbReference type="EMBL" id="WNWQ01000376">
    <property type="protein sequence ID" value="KAE9969250.1"/>
    <property type="molecule type" value="Genomic_DNA"/>
</dbReference>
<dbReference type="Proteomes" id="UP000433883">
    <property type="component" value="Unassembled WGS sequence"/>
</dbReference>
<sequence>MNYQDILRETQRYRERQYAFDLLRTQVQFPLRLSPNLELPATNLPFSRNYAYWDCANKTVAVYEQADPKSRPCTVFNASYDIWREKAMSLEHGCFLTKTIQYSRQPECLVSTHLELCRYFDELHEHICAQKSRNAEIDDLNGQALFPSARRLNPLFRALFIVILDPVHAVEESETPVQVVLTGQSEGLQVPIDLSEIQTTDVPQFSETSKIASATTTTFEATTTTLKNALEYIATVQIRHDKATRQIQNGDMDKNEASIPDFEPPFDFDSFLRCRKWTYDGPRITPQLLLDHRDENGRPGFIPCGYKPVYRQVHP</sequence>
<organism evidence="1 3">
    <name type="scientific">Venturia inaequalis</name>
    <name type="common">Apple scab fungus</name>
    <dbReference type="NCBI Taxonomy" id="5025"/>
    <lineage>
        <taxon>Eukaryota</taxon>
        <taxon>Fungi</taxon>
        <taxon>Dikarya</taxon>
        <taxon>Ascomycota</taxon>
        <taxon>Pezizomycotina</taxon>
        <taxon>Dothideomycetes</taxon>
        <taxon>Pleosporomycetidae</taxon>
        <taxon>Venturiales</taxon>
        <taxon>Venturiaceae</taxon>
        <taxon>Venturia</taxon>
    </lineage>
</organism>
<evidence type="ECO:0000313" key="4">
    <source>
        <dbReference type="Proteomes" id="UP000490939"/>
    </source>
</evidence>
<reference evidence="1 3" key="1">
    <citation type="submission" date="2019-11" db="EMBL/GenBank/DDBJ databases">
        <title>Venturia inaequalis Genome Resource.</title>
        <authorList>
            <person name="Lichtner F.J."/>
        </authorList>
    </citation>
    <scope>NUCLEOTIDE SEQUENCE [LARGE SCALE GENOMIC DNA]</scope>
    <source>
        <strain evidence="1">Bline_iso_100314</strain>
        <strain evidence="2 4">DMI_063113</strain>
    </source>
</reference>
<name>A0A8H3YQ35_VENIN</name>